<keyword evidence="4" id="KW-0436">Ligase</keyword>
<geneLocation type="plasmid" evidence="4">
    <name>pVAPN2012</name>
</geneLocation>
<proteinExistence type="predicted"/>
<evidence type="ECO:0000256" key="1">
    <source>
        <dbReference type="ARBA" id="ARBA00023125"/>
    </source>
</evidence>
<dbReference type="InterPro" id="IPR042261">
    <property type="entry name" value="Lsr2-like_dimerization"/>
</dbReference>
<evidence type="ECO:0000259" key="2">
    <source>
        <dbReference type="Pfam" id="PF11774"/>
    </source>
</evidence>
<keyword evidence="4" id="KW-0614">Plasmid</keyword>
<dbReference type="InterPro" id="IPR024412">
    <property type="entry name" value="Lsr2_dim_dom"/>
</dbReference>
<dbReference type="Pfam" id="PF23359">
    <property type="entry name" value="Lsr2_DNA-bd"/>
    <property type="match status" value="1"/>
</dbReference>
<protein>
    <submittedName>
        <fullName evidence="4">Putative lysyl tRNA synthetase-like protein Lsr2</fullName>
    </submittedName>
</protein>
<dbReference type="Gene3D" id="3.30.60.230">
    <property type="entry name" value="Lsr2, dimerization domain"/>
    <property type="match status" value="1"/>
</dbReference>
<gene>
    <name evidence="4" type="ORF">pVAPN2012_0720</name>
    <name evidence="5" type="ORF">pVAPN_0720</name>
</gene>
<dbReference type="EMBL" id="KF439868">
    <property type="protein sequence ID" value="AKG90526.1"/>
    <property type="molecule type" value="Genomic_DNA"/>
</dbReference>
<geneLocation type="plasmid" evidence="5">
    <name>pVAPN1571</name>
</geneLocation>
<sequence length="119" mass="13317">MVRKVVTLTEFFDDFDGEKIDDGLSETIEFTVQGTSYRMDLRPKNAERFRKDLEKWIAAAVKVDGRSSRSKRPGVGAGGSRRTKEGLAAIRNWAAHNGYQVSARGRIAREVVEAYDAAH</sequence>
<evidence type="ECO:0000313" key="5">
    <source>
        <dbReference type="EMBL" id="AKG90526.1"/>
    </source>
</evidence>
<dbReference type="GO" id="GO:0003677">
    <property type="term" value="F:DNA binding"/>
    <property type="evidence" value="ECO:0007669"/>
    <property type="project" value="UniProtKB-KW"/>
</dbReference>
<reference evidence="4" key="1">
    <citation type="journal article" date="2015" name="Infect. Immun.">
        <title>An Invertron-Like Linear Plasmid Mediates Intracellular Survival and Virulence in Bovine Isolates of Rhodococcus equi.</title>
        <authorList>
            <person name="Valero-Rello A."/>
            <person name="Hapeshi A."/>
            <person name="Anastasi E."/>
            <person name="Alvarez S."/>
            <person name="Scortti M."/>
            <person name="Meijer W.G."/>
            <person name="MacArthur I."/>
            <person name="Vazquez-Boland J.A."/>
        </authorList>
    </citation>
    <scope>NUCLEOTIDE SEQUENCE</scope>
    <source>
        <strain evidence="5">PAM1571</strain>
        <strain evidence="4">PAM2012</strain>
        <plasmid evidence="5">pVAPN1571</plasmid>
        <plasmid evidence="4">pVAPN2012</plasmid>
    </source>
</reference>
<feature type="domain" description="Lsr2 dimerization" evidence="2">
    <location>
        <begin position="1"/>
        <end position="63"/>
    </location>
</feature>
<dbReference type="InterPro" id="IPR036625">
    <property type="entry name" value="E3-bd_dom_sf"/>
</dbReference>
<evidence type="ECO:0000259" key="3">
    <source>
        <dbReference type="Pfam" id="PF23359"/>
    </source>
</evidence>
<dbReference type="Pfam" id="PF11774">
    <property type="entry name" value="Lsr2"/>
    <property type="match status" value="1"/>
</dbReference>
<accession>A0A0F6SKB2</accession>
<feature type="domain" description="Lsr2 DNA-binding" evidence="3">
    <location>
        <begin position="85"/>
        <end position="118"/>
    </location>
</feature>
<dbReference type="Gene3D" id="4.10.320.10">
    <property type="entry name" value="E3-binding domain"/>
    <property type="match status" value="1"/>
</dbReference>
<dbReference type="GO" id="GO:0004812">
    <property type="term" value="F:aminoacyl-tRNA ligase activity"/>
    <property type="evidence" value="ECO:0007669"/>
    <property type="project" value="UniProtKB-KW"/>
</dbReference>
<dbReference type="InterPro" id="IPR055370">
    <property type="entry name" value="Lsr2_DNA-bd"/>
</dbReference>
<dbReference type="AlphaFoldDB" id="A0A0F6SKB2"/>
<keyword evidence="4" id="KW-0030">Aminoacyl-tRNA synthetase</keyword>
<organism evidence="4">
    <name type="scientific">Rhodococcus hoagii</name>
    <name type="common">Corynebacterium equii</name>
    <dbReference type="NCBI Taxonomy" id="43767"/>
    <lineage>
        <taxon>Bacteria</taxon>
        <taxon>Bacillati</taxon>
        <taxon>Actinomycetota</taxon>
        <taxon>Actinomycetes</taxon>
        <taxon>Mycobacteriales</taxon>
        <taxon>Nocardiaceae</taxon>
        <taxon>Prescottella</taxon>
    </lineage>
</organism>
<dbReference type="GO" id="GO:0016746">
    <property type="term" value="F:acyltransferase activity"/>
    <property type="evidence" value="ECO:0007669"/>
    <property type="project" value="InterPro"/>
</dbReference>
<evidence type="ECO:0000313" key="4">
    <source>
        <dbReference type="EMBL" id="AKF16028.1"/>
    </source>
</evidence>
<name>A0A0F6SKB2_RHOHA</name>
<keyword evidence="1" id="KW-0238">DNA-binding</keyword>
<dbReference type="EMBL" id="KP851975">
    <property type="protein sequence ID" value="AKF16028.1"/>
    <property type="molecule type" value="Genomic_DNA"/>
</dbReference>